<feature type="domain" description="C2H2-type" evidence="3">
    <location>
        <begin position="336"/>
        <end position="364"/>
    </location>
</feature>
<evidence type="ECO:0000313" key="6">
    <source>
        <dbReference type="Proteomes" id="UP000499080"/>
    </source>
</evidence>
<dbReference type="GO" id="GO:0008270">
    <property type="term" value="F:zinc ion binding"/>
    <property type="evidence" value="ECO:0007669"/>
    <property type="project" value="UniProtKB-KW"/>
</dbReference>
<dbReference type="SMART" id="SM00355">
    <property type="entry name" value="ZnF_C2H2"/>
    <property type="match status" value="5"/>
</dbReference>
<feature type="compositionally biased region" description="Polar residues" evidence="2">
    <location>
        <begin position="19"/>
        <end position="28"/>
    </location>
</feature>
<dbReference type="CDD" id="cd01650">
    <property type="entry name" value="RT_nLTR_like"/>
    <property type="match status" value="1"/>
</dbReference>
<feature type="region of interest" description="Disordered" evidence="2">
    <location>
        <begin position="785"/>
        <end position="804"/>
    </location>
</feature>
<dbReference type="InterPro" id="IPR013087">
    <property type="entry name" value="Znf_C2H2_type"/>
</dbReference>
<keyword evidence="1" id="KW-0479">Metal-binding</keyword>
<accession>A0A4Y2V848</accession>
<gene>
    <name evidence="5" type="primary">PO21_42</name>
    <name evidence="5" type="ORF">AVEN_87406_1</name>
</gene>
<dbReference type="Proteomes" id="UP000499080">
    <property type="component" value="Unassembled WGS sequence"/>
</dbReference>
<feature type="compositionally biased region" description="Low complexity" evidence="2">
    <location>
        <begin position="41"/>
        <end position="54"/>
    </location>
</feature>
<dbReference type="PROSITE" id="PS50878">
    <property type="entry name" value="RT_POL"/>
    <property type="match status" value="1"/>
</dbReference>
<proteinExistence type="predicted"/>
<sequence length="1074" mass="118595">MRLGYQPIDTPGTEMYHPSNGSPRTANTWGRCAPEGNAVKSSESSSTPEPLSASVVPFTTQLDTDLESEQSSSSFDFHEISFQDMLEIDDANLSDEICSLDIDPNVCHDKQNSNPATPQMSSPSCPAPSEGFPLMVDDSLIATVMLHEIVDIVCSDFPTLENVVEPEEYLNASPSPNPIETAACEISGRKSPSLAEDLSIQRFVTKNGSVLTEFPFHPSSTFSPTNINRCQFCELPFKSVRDALLHTKRVHLEPEEETFVEVQCVTILIGFPTPSCKSCGICFLSSHLLRKHCQAHHSNPNNIFSCEKCNLDFSTFNRFASHSCKFKNFLPIAKPFRCAVCDESFETRRLRARHFCRGHTGLSPVESTSASRSDQCIIEMSEDSLSSYPNFSLGVVFPPTPPPFGTSGTNNLPPPTPAEHASEVSTLSDLIVSSSTVNLVNADQSIVSRDASGHSTAGTSNTSPTSSKQKTKVIKKQPIKCDVPGCSEIRKTKKGMHLHKLYKHKIPIQKPEHPGSSQISQDPSVDNPPPPSIQADTDQNLQNADNVDNSQIPSPLTCPAYSQRVGNSLGFLFPIANPMPCTEPDCVFFSVGCNWNRIKCSMLRHLKATHLFQKIKSRHWCATCGQRIKKPKSHPCLALGTTINTECKFKCEYPDCGFSSPTELGLRNHTNAHKKSDALAAAVQRKIPNIVQSRKRKKRLRKQDTNVPNEAVTDPSVSLAAPPDVDSVQPEAPTDPETEPGPLAIFITELEKILHLDASDEVFTNFCEIVEQAVSEVQKISLPDDFGPAAQEKPERKNKPVTVEDSQSCQKLFRRNPKRAVREICEGAPIRCDIPVEILEPYFTNAWNSRHDNLPPLDCNEEERASPLDRPLSINEVAKKLTAAENTAAGPDRLTYFHWRSVPQSAKFLTLVFNFCIHLQQIPPSWKTSTTVLIPKKESDLSNPANWRPIALSSTIYKLFTKSLASRLSDWCAKYSVLSPSQKGFTPFDGVLEHNFVLKTRLDKARTKKQNLCIAWLDVTNAFGALPHDLIYSALHAAGTGTEFINIIKNIYSYCSSKILSNNSPPPQSPSRAG</sequence>
<keyword evidence="1" id="KW-0863">Zinc-finger</keyword>
<keyword evidence="1" id="KW-0862">Zinc</keyword>
<feature type="region of interest" description="Disordered" evidence="2">
    <location>
        <begin position="450"/>
        <end position="477"/>
    </location>
</feature>
<evidence type="ECO:0000256" key="2">
    <source>
        <dbReference type="SAM" id="MobiDB-lite"/>
    </source>
</evidence>
<protein>
    <submittedName>
        <fullName evidence="5">Retrovirus-related Pol polyprotein from type-1 retrotransposable element R2</fullName>
    </submittedName>
</protein>
<evidence type="ECO:0000313" key="5">
    <source>
        <dbReference type="EMBL" id="GBO20256.1"/>
    </source>
</evidence>
<dbReference type="PROSITE" id="PS00028">
    <property type="entry name" value="ZINC_FINGER_C2H2_1"/>
    <property type="match status" value="3"/>
</dbReference>
<reference evidence="5 6" key="1">
    <citation type="journal article" date="2019" name="Sci. Rep.">
        <title>Orb-weaving spider Araneus ventricosus genome elucidates the spidroin gene catalogue.</title>
        <authorList>
            <person name="Kono N."/>
            <person name="Nakamura H."/>
            <person name="Ohtoshi R."/>
            <person name="Moran D.A.P."/>
            <person name="Shinohara A."/>
            <person name="Yoshida Y."/>
            <person name="Fujiwara M."/>
            <person name="Mori M."/>
            <person name="Tomita M."/>
            <person name="Arakawa K."/>
        </authorList>
    </citation>
    <scope>NUCLEOTIDE SEQUENCE [LARGE SCALE GENOMIC DNA]</scope>
</reference>
<dbReference type="Pfam" id="PF00078">
    <property type="entry name" value="RVT_1"/>
    <property type="match status" value="1"/>
</dbReference>
<name>A0A4Y2V848_ARAVE</name>
<feature type="region of interest" description="Disordered" evidence="2">
    <location>
        <begin position="692"/>
        <end position="741"/>
    </location>
</feature>
<comment type="caution">
    <text evidence="5">The sequence shown here is derived from an EMBL/GenBank/DDBJ whole genome shotgun (WGS) entry which is preliminary data.</text>
</comment>
<dbReference type="OrthoDB" id="6628767at2759"/>
<dbReference type="InterPro" id="IPR000477">
    <property type="entry name" value="RT_dom"/>
</dbReference>
<dbReference type="AlphaFoldDB" id="A0A4Y2V848"/>
<dbReference type="PANTHER" id="PTHR19446">
    <property type="entry name" value="REVERSE TRANSCRIPTASES"/>
    <property type="match status" value="1"/>
</dbReference>
<feature type="compositionally biased region" description="Polar residues" evidence="2">
    <location>
        <begin position="450"/>
        <end position="468"/>
    </location>
</feature>
<evidence type="ECO:0000259" key="4">
    <source>
        <dbReference type="PROSITE" id="PS50878"/>
    </source>
</evidence>
<organism evidence="5 6">
    <name type="scientific">Araneus ventricosus</name>
    <name type="common">Orbweaver spider</name>
    <name type="synonym">Epeira ventricosa</name>
    <dbReference type="NCBI Taxonomy" id="182803"/>
    <lineage>
        <taxon>Eukaryota</taxon>
        <taxon>Metazoa</taxon>
        <taxon>Ecdysozoa</taxon>
        <taxon>Arthropoda</taxon>
        <taxon>Chelicerata</taxon>
        <taxon>Arachnida</taxon>
        <taxon>Araneae</taxon>
        <taxon>Araneomorphae</taxon>
        <taxon>Entelegynae</taxon>
        <taxon>Araneoidea</taxon>
        <taxon>Araneidae</taxon>
        <taxon>Araneus</taxon>
    </lineage>
</organism>
<feature type="region of interest" description="Disordered" evidence="2">
    <location>
        <begin position="402"/>
        <end position="422"/>
    </location>
</feature>
<dbReference type="EMBL" id="BGPR01043639">
    <property type="protein sequence ID" value="GBO20256.1"/>
    <property type="molecule type" value="Genomic_DNA"/>
</dbReference>
<evidence type="ECO:0000256" key="1">
    <source>
        <dbReference type="PROSITE-ProRule" id="PRU00042"/>
    </source>
</evidence>
<evidence type="ECO:0000259" key="3">
    <source>
        <dbReference type="PROSITE" id="PS50157"/>
    </source>
</evidence>
<feature type="region of interest" description="Disordered" evidence="2">
    <location>
        <begin position="1"/>
        <end position="54"/>
    </location>
</feature>
<keyword evidence="6" id="KW-1185">Reference proteome</keyword>
<dbReference type="PROSITE" id="PS50157">
    <property type="entry name" value="ZINC_FINGER_C2H2_2"/>
    <property type="match status" value="1"/>
</dbReference>
<feature type="region of interest" description="Disordered" evidence="2">
    <location>
        <begin position="507"/>
        <end position="538"/>
    </location>
</feature>
<dbReference type="Gene3D" id="3.30.160.60">
    <property type="entry name" value="Classic Zinc Finger"/>
    <property type="match status" value="1"/>
</dbReference>
<feature type="domain" description="Reverse transcriptase" evidence="4">
    <location>
        <begin position="915"/>
        <end position="1074"/>
    </location>
</feature>
<feature type="compositionally biased region" description="Polar residues" evidence="2">
    <location>
        <begin position="515"/>
        <end position="524"/>
    </location>
</feature>